<dbReference type="Proteomes" id="UP000585638">
    <property type="component" value="Unassembled WGS sequence"/>
</dbReference>
<keyword evidence="1" id="KW-0808">Transferase</keyword>
<dbReference type="AlphaFoldDB" id="A0A7W9KI48"/>
<dbReference type="Gene3D" id="3.40.50.2000">
    <property type="entry name" value="Glycogen Phosphorylase B"/>
    <property type="match status" value="1"/>
</dbReference>
<organism evidence="1 2">
    <name type="scientific">Kutzneria kofuensis</name>
    <dbReference type="NCBI Taxonomy" id="103725"/>
    <lineage>
        <taxon>Bacteria</taxon>
        <taxon>Bacillati</taxon>
        <taxon>Actinomycetota</taxon>
        <taxon>Actinomycetes</taxon>
        <taxon>Pseudonocardiales</taxon>
        <taxon>Pseudonocardiaceae</taxon>
        <taxon>Kutzneria</taxon>
    </lineage>
</organism>
<sequence length="376" mass="40148">MSGPRICFVTSYPLSRQDLGGSGWVDRRLVPMLAGWADELEMLCVTGPEGDWSERVGEHEVPARAAGAVPLELRGDRRALARIAAGMLVSPEPYLARKFSVFPGWRTAVALLRERAAGRRVLVSGWPGLVLAAAAGVPVAAYVAHNVESTIAVEHSPRALRMLGEIPRLRRMERRLLGIPDHVFTLSHRDAAELRGEGVAATALPVPLSPSGASAGRAVGFIGKASWPPNERALQVLLGPVHDRLSTMDVDVEFVLAGKGTEQYAEHPRVVGAGPVADVADFYARVGVAVVPRFGSSTGVSVKVLEAAEFGVPSVLPRSLAEAIDPDGPWLVAEDADEAAEAIRRWHRGELSPDAADWACKQDAARTTALLRNAFA</sequence>
<proteinExistence type="predicted"/>
<name>A0A7W9KI48_9PSEU</name>
<evidence type="ECO:0000313" key="2">
    <source>
        <dbReference type="Proteomes" id="UP000585638"/>
    </source>
</evidence>
<evidence type="ECO:0000313" key="1">
    <source>
        <dbReference type="EMBL" id="MBB5893026.1"/>
    </source>
</evidence>
<keyword evidence="2" id="KW-1185">Reference proteome</keyword>
<dbReference type="SUPFAM" id="SSF53756">
    <property type="entry name" value="UDP-Glycosyltransferase/glycogen phosphorylase"/>
    <property type="match status" value="1"/>
</dbReference>
<dbReference type="GO" id="GO:0016740">
    <property type="term" value="F:transferase activity"/>
    <property type="evidence" value="ECO:0007669"/>
    <property type="project" value="UniProtKB-KW"/>
</dbReference>
<comment type="caution">
    <text evidence="1">The sequence shown here is derived from an EMBL/GenBank/DDBJ whole genome shotgun (WGS) entry which is preliminary data.</text>
</comment>
<gene>
    <name evidence="1" type="ORF">BJ998_004222</name>
</gene>
<dbReference type="Pfam" id="PF13692">
    <property type="entry name" value="Glyco_trans_1_4"/>
    <property type="match status" value="1"/>
</dbReference>
<protein>
    <submittedName>
        <fullName evidence="1">Glycosyltransferase involved in cell wall biosynthesis</fullName>
    </submittedName>
</protein>
<accession>A0A7W9KI48</accession>
<reference evidence="1 2" key="1">
    <citation type="submission" date="2020-08" db="EMBL/GenBank/DDBJ databases">
        <title>Sequencing the genomes of 1000 actinobacteria strains.</title>
        <authorList>
            <person name="Klenk H.-P."/>
        </authorList>
    </citation>
    <scope>NUCLEOTIDE SEQUENCE [LARGE SCALE GENOMIC DNA]</scope>
    <source>
        <strain evidence="1 2">DSM 43851</strain>
    </source>
</reference>
<dbReference type="RefSeq" id="WP_184864130.1">
    <property type="nucleotide sequence ID" value="NZ_BAAAWY010000001.1"/>
</dbReference>
<dbReference type="EMBL" id="JACHIR010000001">
    <property type="protein sequence ID" value="MBB5893026.1"/>
    <property type="molecule type" value="Genomic_DNA"/>
</dbReference>